<evidence type="ECO:0000256" key="5">
    <source>
        <dbReference type="SAM" id="MobiDB-lite"/>
    </source>
</evidence>
<evidence type="ECO:0000313" key="8">
    <source>
        <dbReference type="Proteomes" id="UP000001868"/>
    </source>
</evidence>
<evidence type="ECO:0000256" key="3">
    <source>
        <dbReference type="ARBA" id="ARBA00022989"/>
    </source>
</evidence>
<dbReference type="AlphaFoldDB" id="B4RAE4"/>
<protein>
    <recommendedName>
        <fullName evidence="9">Colicin V production protein</fullName>
    </recommendedName>
</protein>
<feature type="transmembrane region" description="Helical" evidence="6">
    <location>
        <begin position="6"/>
        <end position="25"/>
    </location>
</feature>
<evidence type="ECO:0000256" key="4">
    <source>
        <dbReference type="ARBA" id="ARBA00023136"/>
    </source>
</evidence>
<feature type="transmembrane region" description="Helical" evidence="6">
    <location>
        <begin position="32"/>
        <end position="52"/>
    </location>
</feature>
<dbReference type="PANTHER" id="PTHR36926:SF1">
    <property type="entry name" value="COLICIN V PRODUCTION PROTEIN"/>
    <property type="match status" value="1"/>
</dbReference>
<dbReference type="PANTHER" id="PTHR36926">
    <property type="entry name" value="COLICIN V PRODUCTION PROTEIN"/>
    <property type="match status" value="1"/>
</dbReference>
<comment type="subcellular location">
    <subcellularLocation>
        <location evidence="1">Membrane</location>
        <topology evidence="1">Multi-pass membrane protein</topology>
    </subcellularLocation>
</comment>
<name>B4RAE4_PHEZH</name>
<evidence type="ECO:0000256" key="1">
    <source>
        <dbReference type="ARBA" id="ARBA00004141"/>
    </source>
</evidence>
<keyword evidence="8" id="KW-1185">Reference proteome</keyword>
<dbReference type="HOGENOM" id="CLU_092720_0_1_5"/>
<organism evidence="7 8">
    <name type="scientific">Phenylobacterium zucineum (strain HLK1)</name>
    <dbReference type="NCBI Taxonomy" id="450851"/>
    <lineage>
        <taxon>Bacteria</taxon>
        <taxon>Pseudomonadati</taxon>
        <taxon>Pseudomonadota</taxon>
        <taxon>Alphaproteobacteria</taxon>
        <taxon>Caulobacterales</taxon>
        <taxon>Caulobacteraceae</taxon>
        <taxon>Phenylobacterium</taxon>
    </lineage>
</organism>
<dbReference type="GO" id="GO:0016020">
    <property type="term" value="C:membrane"/>
    <property type="evidence" value="ECO:0007669"/>
    <property type="project" value="UniProtKB-SubCell"/>
</dbReference>
<dbReference type="InterPro" id="IPR052719">
    <property type="entry name" value="CvpA-like"/>
</dbReference>
<reference evidence="7 8" key="1">
    <citation type="journal article" date="2008" name="BMC Genomics">
        <title>Complete genome of Phenylobacterium zucineum - a novel facultative intracellular bacterium isolated from human erythroleukemia cell line K562.</title>
        <authorList>
            <person name="Luo Y."/>
            <person name="Xu X."/>
            <person name="Ding Z."/>
            <person name="Liu Z."/>
            <person name="Zhang B."/>
            <person name="Yan Z."/>
            <person name="Sun J."/>
            <person name="Hu S."/>
            <person name="Hu X."/>
        </authorList>
    </citation>
    <scope>NUCLEOTIDE SEQUENCE [LARGE SCALE GENOMIC DNA]</scope>
    <source>
        <strain evidence="7 8">HLK1</strain>
    </source>
</reference>
<evidence type="ECO:0008006" key="9">
    <source>
        <dbReference type="Google" id="ProtNLM"/>
    </source>
</evidence>
<proteinExistence type="predicted"/>
<evidence type="ECO:0000256" key="2">
    <source>
        <dbReference type="ARBA" id="ARBA00022692"/>
    </source>
</evidence>
<feature type="region of interest" description="Disordered" evidence="5">
    <location>
        <begin position="180"/>
        <end position="204"/>
    </location>
</feature>
<gene>
    <name evidence="7" type="ordered locus">PHZ_c1540</name>
</gene>
<dbReference type="KEGG" id="pzu:PHZ_c1540"/>
<evidence type="ECO:0000313" key="7">
    <source>
        <dbReference type="EMBL" id="ACG77951.1"/>
    </source>
</evidence>
<dbReference type="eggNOG" id="COG1286">
    <property type="taxonomic scope" value="Bacteria"/>
</dbReference>
<feature type="transmembrane region" description="Helical" evidence="6">
    <location>
        <begin position="64"/>
        <end position="85"/>
    </location>
</feature>
<feature type="transmembrane region" description="Helical" evidence="6">
    <location>
        <begin position="106"/>
        <end position="126"/>
    </location>
</feature>
<accession>B4RAE4</accession>
<dbReference type="STRING" id="450851.PHZ_c1540"/>
<evidence type="ECO:0000256" key="6">
    <source>
        <dbReference type="SAM" id="Phobius"/>
    </source>
</evidence>
<keyword evidence="4 6" id="KW-0472">Membrane</keyword>
<keyword evidence="2 6" id="KW-0812">Transmembrane</keyword>
<dbReference type="InterPro" id="IPR003825">
    <property type="entry name" value="Colicin-V_CvpA"/>
</dbReference>
<dbReference type="Pfam" id="PF02674">
    <property type="entry name" value="Colicin_V"/>
    <property type="match status" value="1"/>
</dbReference>
<feature type="compositionally biased region" description="Basic and acidic residues" evidence="5">
    <location>
        <begin position="194"/>
        <end position="204"/>
    </location>
</feature>
<keyword evidence="3 6" id="KW-1133">Transmembrane helix</keyword>
<dbReference type="Proteomes" id="UP000001868">
    <property type="component" value="Chromosome"/>
</dbReference>
<sequence>MGLGMTQFDFIVLALLLISAAVGFARGAVREIAALVALIGAALLAIFGLPLSAPVVREVVRPDWLGTAAALILVFGTAYVVLRLIGAALARKVQRTDVLGALDRSVGLAIGLARGLLVLGALFLMFNAATPQDLRPRWITGATTWPLASNMGRLLEAMAPQGLDIAERLRPAFDRAVRNGSGDRRVTDGYDAPRNGETDLERSR</sequence>
<dbReference type="EMBL" id="CP000747">
    <property type="protein sequence ID" value="ACG77951.1"/>
    <property type="molecule type" value="Genomic_DNA"/>
</dbReference>
<dbReference type="GO" id="GO:0009403">
    <property type="term" value="P:toxin biosynthetic process"/>
    <property type="evidence" value="ECO:0007669"/>
    <property type="project" value="InterPro"/>
</dbReference>
<dbReference type="OrthoDB" id="7185709at2"/>